<comment type="caution">
    <text evidence="1">The sequence shown here is derived from an EMBL/GenBank/DDBJ whole genome shotgun (WGS) entry which is preliminary data.</text>
</comment>
<dbReference type="AlphaFoldDB" id="A0ABD5RDL1"/>
<evidence type="ECO:0000313" key="2">
    <source>
        <dbReference type="Proteomes" id="UP001596201"/>
    </source>
</evidence>
<dbReference type="Proteomes" id="UP001596201">
    <property type="component" value="Unassembled WGS sequence"/>
</dbReference>
<proteinExistence type="predicted"/>
<dbReference type="RefSeq" id="WP_227230336.1">
    <property type="nucleotide sequence ID" value="NZ_JAJCVJ010000002.1"/>
</dbReference>
<dbReference type="Pfam" id="PF04242">
    <property type="entry name" value="DUF424"/>
    <property type="match status" value="1"/>
</dbReference>
<name>A0ABD5RDL1_9EURY</name>
<dbReference type="Gene3D" id="3.30.1860.10">
    <property type="entry name" value="uncharacterized conserved protein from methanopyrus kandleri domain like"/>
    <property type="match status" value="1"/>
</dbReference>
<protein>
    <submittedName>
        <fullName evidence="1">DUF424 domain-containing protein</fullName>
    </submittedName>
</protein>
<sequence>MLLRERETPEGLLVSVADTDCLGETYANGDVSITVTEEFYGGEEAEEADPEAVVESLTRATVANLVGEESVGVAIEAGIVDETRVLEVGETLHAQLLWMR</sequence>
<organism evidence="1 2">
    <name type="scientific">Salinirubrum litoreum</name>
    <dbReference type="NCBI Taxonomy" id="1126234"/>
    <lineage>
        <taxon>Archaea</taxon>
        <taxon>Methanobacteriati</taxon>
        <taxon>Methanobacteriota</taxon>
        <taxon>Stenosarchaea group</taxon>
        <taxon>Halobacteria</taxon>
        <taxon>Halobacteriales</taxon>
        <taxon>Haloferacaceae</taxon>
        <taxon>Salinirubrum</taxon>
    </lineage>
</organism>
<dbReference type="InterPro" id="IPR007355">
    <property type="entry name" value="DUF424"/>
</dbReference>
<reference evidence="1 2" key="1">
    <citation type="journal article" date="2019" name="Int. J. Syst. Evol. Microbiol.">
        <title>The Global Catalogue of Microorganisms (GCM) 10K type strain sequencing project: providing services to taxonomists for standard genome sequencing and annotation.</title>
        <authorList>
            <consortium name="The Broad Institute Genomics Platform"/>
            <consortium name="The Broad Institute Genome Sequencing Center for Infectious Disease"/>
            <person name="Wu L."/>
            <person name="Ma J."/>
        </authorList>
    </citation>
    <scope>NUCLEOTIDE SEQUENCE [LARGE SCALE GENOMIC DNA]</scope>
    <source>
        <strain evidence="1 2">CGMCC 1.12237</strain>
    </source>
</reference>
<accession>A0ABD5RDL1</accession>
<gene>
    <name evidence="1" type="ORF">ACFPJ5_14295</name>
</gene>
<dbReference type="EMBL" id="JBHSKX010000002">
    <property type="protein sequence ID" value="MFC5368102.1"/>
    <property type="molecule type" value="Genomic_DNA"/>
</dbReference>
<evidence type="ECO:0000313" key="1">
    <source>
        <dbReference type="EMBL" id="MFC5368102.1"/>
    </source>
</evidence>
<keyword evidence="2" id="KW-1185">Reference proteome</keyword>